<dbReference type="PANTHER" id="PTHR38460">
    <property type="entry name" value="TAUTOMERASE YOLI-RELATED"/>
    <property type="match status" value="1"/>
</dbReference>
<dbReference type="EMBL" id="VMNH01000016">
    <property type="protein sequence ID" value="TVO72506.1"/>
    <property type="molecule type" value="Genomic_DNA"/>
</dbReference>
<comment type="caution">
    <text evidence="1">The sequence shown here is derived from an EMBL/GenBank/DDBJ whole genome shotgun (WGS) entry which is preliminary data.</text>
</comment>
<dbReference type="InterPro" id="IPR014347">
    <property type="entry name" value="Tautomerase/MIF_sf"/>
</dbReference>
<dbReference type="PANTHER" id="PTHR38460:SF1">
    <property type="entry name" value="TAUTOMERASE YOLI-RELATED"/>
    <property type="match status" value="1"/>
</dbReference>
<dbReference type="SUPFAM" id="SSF55331">
    <property type="entry name" value="Tautomerase/MIF"/>
    <property type="match status" value="1"/>
</dbReference>
<name>A0A557S512_9GAMM</name>
<protein>
    <submittedName>
        <fullName evidence="1">Tautomerase family protein</fullName>
    </submittedName>
</protein>
<dbReference type="InterPro" id="IPR037479">
    <property type="entry name" value="Tauto_MSAD"/>
</dbReference>
<proteinExistence type="predicted"/>
<dbReference type="Pfam" id="PF14552">
    <property type="entry name" value="Tautomerase_2"/>
    <property type="match status" value="1"/>
</dbReference>
<keyword evidence="2" id="KW-1185">Reference proteome</keyword>
<gene>
    <name evidence="1" type="ORF">FHP88_13010</name>
</gene>
<reference evidence="1 2" key="1">
    <citation type="submission" date="2019-07" db="EMBL/GenBank/DDBJ databases">
        <title>The pathways for chlorine oxyanion respiration interact through the shared metabolite chlorate.</title>
        <authorList>
            <person name="Barnum T.P."/>
            <person name="Cheng Y."/>
            <person name="Hill K.A."/>
            <person name="Lucas L.N."/>
            <person name="Carlson H.K."/>
            <person name="Coates J.D."/>
        </authorList>
    </citation>
    <scope>NUCLEOTIDE SEQUENCE [LARGE SCALE GENOMIC DNA]</scope>
    <source>
        <strain evidence="1 2">BK-1</strain>
    </source>
</reference>
<dbReference type="AlphaFoldDB" id="A0A557S512"/>
<evidence type="ECO:0000313" key="1">
    <source>
        <dbReference type="EMBL" id="TVO72506.1"/>
    </source>
</evidence>
<evidence type="ECO:0000313" key="2">
    <source>
        <dbReference type="Proteomes" id="UP000316649"/>
    </source>
</evidence>
<dbReference type="Proteomes" id="UP000316649">
    <property type="component" value="Unassembled WGS sequence"/>
</dbReference>
<dbReference type="OrthoDB" id="9804765at2"/>
<dbReference type="Gene3D" id="3.30.429.10">
    <property type="entry name" value="Macrophage Migration Inhibitory Factor"/>
    <property type="match status" value="1"/>
</dbReference>
<accession>A0A557S512</accession>
<organism evidence="1 2">
    <name type="scientific">Sedimenticola selenatireducens</name>
    <dbReference type="NCBI Taxonomy" id="191960"/>
    <lineage>
        <taxon>Bacteria</taxon>
        <taxon>Pseudomonadati</taxon>
        <taxon>Pseudomonadota</taxon>
        <taxon>Gammaproteobacteria</taxon>
        <taxon>Chromatiales</taxon>
        <taxon>Sedimenticolaceae</taxon>
        <taxon>Sedimenticola</taxon>
    </lineage>
</organism>
<sequence length="154" mass="16957">MRPCYFGTQAAPPPCFLMPLPLPAETVKSTMPIVTITLQAGRPADEIKAIMDAVHSAAVTAFDVPETSRNQRLIEIAPDYYFYPVGRSSAFMTIEIASFPGRSDDAKTLLYQQITDNLNRAAAIDAKDVMILIQEQAFENWGINGQSATRFKKG</sequence>